<dbReference type="OrthoDB" id="1929311at2759"/>
<evidence type="ECO:0000313" key="2">
    <source>
        <dbReference type="EMBL" id="THH33981.1"/>
    </source>
</evidence>
<dbReference type="InterPro" id="IPR032704">
    <property type="entry name" value="Cms1"/>
</dbReference>
<dbReference type="GO" id="GO:0005634">
    <property type="term" value="C:nucleus"/>
    <property type="evidence" value="ECO:0007669"/>
    <property type="project" value="TreeGrafter"/>
</dbReference>
<dbReference type="PANTHER" id="PTHR24030:SF0">
    <property type="entry name" value="PROTEIN CMSS1"/>
    <property type="match status" value="1"/>
</dbReference>
<protein>
    <recommendedName>
        <fullName evidence="4">Protein cms1</fullName>
    </recommendedName>
</protein>
<dbReference type="Proteomes" id="UP000308730">
    <property type="component" value="Unassembled WGS sequence"/>
</dbReference>
<evidence type="ECO:0000256" key="1">
    <source>
        <dbReference type="SAM" id="MobiDB-lite"/>
    </source>
</evidence>
<feature type="compositionally biased region" description="Acidic residues" evidence="1">
    <location>
        <begin position="24"/>
        <end position="37"/>
    </location>
</feature>
<sequence>MSSPHGGGDDLDDDFVPDDLVAMSEDEEDVNSPDVEDINALLSADEGESGPVDTAKQEAATAKKRKRREKEKERKAKKQKVAESMEVVPAASSAMQPPLALSDYLTSMQAKTFSKMSAIELADIQIPESAIADTTMWAGSRNLDQLVDFITKVLPTLRTRLAQRPKYNGTPTLLFVAGAALRVADVTRILKDKRLKGDKGGEIAKLFARHFKLEDHVAYLKRTKLAAAAGTPGRLGKLLCDTDALSTAQLTHIILDISYQDSKKRNLFDIPETRDEVFKTILGCPKVLQGIKAGKIQVVLL</sequence>
<comment type="caution">
    <text evidence="2">The sequence shown here is derived from an EMBL/GenBank/DDBJ whole genome shotgun (WGS) entry which is preliminary data.</text>
</comment>
<organism evidence="2 3">
    <name type="scientific">Antrodiella citrinella</name>
    <dbReference type="NCBI Taxonomy" id="2447956"/>
    <lineage>
        <taxon>Eukaryota</taxon>
        <taxon>Fungi</taxon>
        <taxon>Dikarya</taxon>
        <taxon>Basidiomycota</taxon>
        <taxon>Agaricomycotina</taxon>
        <taxon>Agaricomycetes</taxon>
        <taxon>Polyporales</taxon>
        <taxon>Steccherinaceae</taxon>
        <taxon>Antrodiella</taxon>
    </lineage>
</organism>
<feature type="compositionally biased region" description="Basic residues" evidence="1">
    <location>
        <begin position="62"/>
        <end position="79"/>
    </location>
</feature>
<gene>
    <name evidence="2" type="ORF">EUX98_g330</name>
</gene>
<evidence type="ECO:0000313" key="3">
    <source>
        <dbReference type="Proteomes" id="UP000308730"/>
    </source>
</evidence>
<dbReference type="PANTHER" id="PTHR24030">
    <property type="entry name" value="PROTEIN CMSS1"/>
    <property type="match status" value="1"/>
</dbReference>
<dbReference type="Pfam" id="PF14617">
    <property type="entry name" value="CMS1"/>
    <property type="match status" value="1"/>
</dbReference>
<dbReference type="EMBL" id="SGPM01000002">
    <property type="protein sequence ID" value="THH33981.1"/>
    <property type="molecule type" value="Genomic_DNA"/>
</dbReference>
<feature type="region of interest" description="Disordered" evidence="1">
    <location>
        <begin position="1"/>
        <end position="89"/>
    </location>
</feature>
<dbReference type="AlphaFoldDB" id="A0A4S4N7N9"/>
<reference evidence="2 3" key="1">
    <citation type="submission" date="2019-02" db="EMBL/GenBank/DDBJ databases">
        <title>Genome sequencing of the rare red list fungi Antrodiella citrinella (Flaviporus citrinellus).</title>
        <authorList>
            <person name="Buettner E."/>
            <person name="Kellner H."/>
        </authorList>
    </citation>
    <scope>NUCLEOTIDE SEQUENCE [LARGE SCALE GENOMIC DNA]</scope>
    <source>
        <strain evidence="2 3">DSM 108506</strain>
    </source>
</reference>
<keyword evidence="3" id="KW-1185">Reference proteome</keyword>
<accession>A0A4S4N7N9</accession>
<evidence type="ECO:0008006" key="4">
    <source>
        <dbReference type="Google" id="ProtNLM"/>
    </source>
</evidence>
<name>A0A4S4N7N9_9APHY</name>
<proteinExistence type="predicted"/>
<dbReference type="GO" id="GO:0030686">
    <property type="term" value="C:90S preribosome"/>
    <property type="evidence" value="ECO:0007669"/>
    <property type="project" value="TreeGrafter"/>
</dbReference>